<dbReference type="RefSeq" id="WP_173119726.1">
    <property type="nucleotide sequence ID" value="NZ_JABRWJ010000001.1"/>
</dbReference>
<gene>
    <name evidence="1" type="ORF">HLB44_01075</name>
</gene>
<name>A0ABX2E9U5_9BURK</name>
<keyword evidence="2" id="KW-1185">Reference proteome</keyword>
<accession>A0ABX2E9U5</accession>
<evidence type="ECO:0000313" key="2">
    <source>
        <dbReference type="Proteomes" id="UP000737171"/>
    </source>
</evidence>
<dbReference type="Proteomes" id="UP000737171">
    <property type="component" value="Unassembled WGS sequence"/>
</dbReference>
<evidence type="ECO:0000313" key="1">
    <source>
        <dbReference type="EMBL" id="NRF65565.1"/>
    </source>
</evidence>
<dbReference type="EMBL" id="JABRWJ010000001">
    <property type="protein sequence ID" value="NRF65565.1"/>
    <property type="molecule type" value="Genomic_DNA"/>
</dbReference>
<reference evidence="1 2" key="1">
    <citation type="submission" date="2020-05" db="EMBL/GenBank/DDBJ databases">
        <title>Aquincola sp. isolate from soil.</title>
        <authorList>
            <person name="Han J."/>
            <person name="Kim D.-U."/>
        </authorList>
    </citation>
    <scope>NUCLEOTIDE SEQUENCE [LARGE SCALE GENOMIC DNA]</scope>
    <source>
        <strain evidence="1 2">S2</strain>
    </source>
</reference>
<comment type="caution">
    <text evidence="1">The sequence shown here is derived from an EMBL/GenBank/DDBJ whole genome shotgun (WGS) entry which is preliminary data.</text>
</comment>
<protein>
    <submittedName>
        <fullName evidence="1">Uncharacterized protein</fullName>
    </submittedName>
</protein>
<sequence>MKPPVCHFCNRSLDSVKSRRAKAGDLVQFADYVPLPPGMCGHPHGLEWFCAEHVDAARALSRMRIDEAMLELKAGHGALRQPSTNGGGPFGRWLRALRRYFASSDRPPPR</sequence>
<organism evidence="1 2">
    <name type="scientific">Pseudaquabacterium terrae</name>
    <dbReference type="NCBI Taxonomy" id="2732868"/>
    <lineage>
        <taxon>Bacteria</taxon>
        <taxon>Pseudomonadati</taxon>
        <taxon>Pseudomonadota</taxon>
        <taxon>Betaproteobacteria</taxon>
        <taxon>Burkholderiales</taxon>
        <taxon>Sphaerotilaceae</taxon>
        <taxon>Pseudaquabacterium</taxon>
    </lineage>
</organism>
<proteinExistence type="predicted"/>